<comment type="caution">
    <text evidence="2">The sequence shown here is derived from an EMBL/GenBank/DDBJ whole genome shotgun (WGS) entry which is preliminary data.</text>
</comment>
<evidence type="ECO:0000313" key="3">
    <source>
        <dbReference type="Proteomes" id="UP000033618"/>
    </source>
</evidence>
<dbReference type="Gene3D" id="3.40.50.300">
    <property type="entry name" value="P-loop containing nucleotide triphosphate hydrolases"/>
    <property type="match status" value="1"/>
</dbReference>
<evidence type="ECO:0000313" key="2">
    <source>
        <dbReference type="EMBL" id="KKB62990.1"/>
    </source>
</evidence>
<organism evidence="2 3">
    <name type="scientific">Robbsia andropogonis</name>
    <dbReference type="NCBI Taxonomy" id="28092"/>
    <lineage>
        <taxon>Bacteria</taxon>
        <taxon>Pseudomonadati</taxon>
        <taxon>Pseudomonadota</taxon>
        <taxon>Betaproteobacteria</taxon>
        <taxon>Burkholderiales</taxon>
        <taxon>Burkholderiaceae</taxon>
        <taxon>Robbsia</taxon>
    </lineage>
</organism>
<accession>A0A0F5JZ67</accession>
<proteinExistence type="predicted"/>
<protein>
    <recommendedName>
        <fullName evidence="4">Lipopolysaccharide biosynthesis protein</fullName>
    </recommendedName>
</protein>
<dbReference type="OrthoDB" id="9794577at2"/>
<keyword evidence="1" id="KW-0812">Transmembrane</keyword>
<keyword evidence="3" id="KW-1185">Reference proteome</keyword>
<dbReference type="GO" id="GO:0005886">
    <property type="term" value="C:plasma membrane"/>
    <property type="evidence" value="ECO:0007669"/>
    <property type="project" value="TreeGrafter"/>
</dbReference>
<dbReference type="STRING" id="28092.WM40_14660"/>
<evidence type="ECO:0000256" key="1">
    <source>
        <dbReference type="SAM" id="Phobius"/>
    </source>
</evidence>
<dbReference type="GO" id="GO:0004713">
    <property type="term" value="F:protein tyrosine kinase activity"/>
    <property type="evidence" value="ECO:0007669"/>
    <property type="project" value="TreeGrafter"/>
</dbReference>
<keyword evidence="1" id="KW-0472">Membrane</keyword>
<gene>
    <name evidence="2" type="ORF">WM40_14660</name>
</gene>
<dbReference type="PANTHER" id="PTHR32309:SF13">
    <property type="entry name" value="FERRIC ENTEROBACTIN TRANSPORT PROTEIN FEPE"/>
    <property type="match status" value="1"/>
</dbReference>
<keyword evidence="1" id="KW-1133">Transmembrane helix</keyword>
<sequence length="448" mass="48755">MATMQVSLMQLETRRADLASRYMSTSPFVAQLDQQIADTRASMAKQKSQLPNSTRFGHNTYYDTVQARLSALSSSIAGETALGQELQEQIKGARARLQQLSDVSSQIRQLQANRDILSDSYKDRARQAEMAAAQQGQVSQVNSTNVRVVQAPFPPSQRSVSRGLIIGASILAGLALSALAVLIAASLRETFLSPEQVERALALPVLNAQVQVGRNSAADRHDTTFRPLLKAYGRMIAAINGSTDNPTKIIMALSFGPTDGLLSVIRGLAIELEPRSTKPILILDLASSAEAPLYGKPSAQGLLTWAESDLQGNTPLHQNGPDQAYVPPPNVDTNGMAIAQVDRHNIVVARPNDGDFPSSWEKTRALFDSLRHTYDYIIVHAPPANQSFSGIENASLADASVLVLRAEYTRKPVILSLKEQIQDSGGRLIGVALTHRRGYIPNFVYRFF</sequence>
<dbReference type="PANTHER" id="PTHR32309">
    <property type="entry name" value="TYROSINE-PROTEIN KINASE"/>
    <property type="match status" value="1"/>
</dbReference>
<dbReference type="PATRIC" id="fig|28092.6.peg.3461"/>
<dbReference type="Proteomes" id="UP000033618">
    <property type="component" value="Unassembled WGS sequence"/>
</dbReference>
<dbReference type="SUPFAM" id="SSF52540">
    <property type="entry name" value="P-loop containing nucleoside triphosphate hydrolases"/>
    <property type="match status" value="1"/>
</dbReference>
<dbReference type="InterPro" id="IPR050445">
    <property type="entry name" value="Bact_polysacc_biosynth/exp"/>
</dbReference>
<name>A0A0F5JZ67_9BURK</name>
<feature type="transmembrane region" description="Helical" evidence="1">
    <location>
        <begin position="164"/>
        <end position="187"/>
    </location>
</feature>
<reference evidence="2 3" key="1">
    <citation type="submission" date="2015-03" db="EMBL/GenBank/DDBJ databases">
        <title>Draft Genome Sequence of Burkholderia andropogonis type strain ICMP2807, isolated from Sorghum bicolor.</title>
        <authorList>
            <person name="Lopes-Santos L."/>
            <person name="Castro D.B."/>
            <person name="Ottoboni L.M."/>
            <person name="Park D."/>
            <person name="Weirc B.S."/>
            <person name="Destefano S.A."/>
        </authorList>
    </citation>
    <scope>NUCLEOTIDE SEQUENCE [LARGE SCALE GENOMIC DNA]</scope>
    <source>
        <strain evidence="2 3">ICMP2807</strain>
    </source>
</reference>
<dbReference type="RefSeq" id="WP_046153209.1">
    <property type="nucleotide sequence ID" value="NZ_LAQU01000014.1"/>
</dbReference>
<dbReference type="EMBL" id="LAQU01000014">
    <property type="protein sequence ID" value="KKB62990.1"/>
    <property type="molecule type" value="Genomic_DNA"/>
</dbReference>
<dbReference type="AlphaFoldDB" id="A0A0F5JZ67"/>
<dbReference type="InterPro" id="IPR027417">
    <property type="entry name" value="P-loop_NTPase"/>
</dbReference>
<evidence type="ECO:0008006" key="4">
    <source>
        <dbReference type="Google" id="ProtNLM"/>
    </source>
</evidence>